<evidence type="ECO:0000313" key="4">
    <source>
        <dbReference type="Proteomes" id="UP000182738"/>
    </source>
</evidence>
<keyword evidence="4" id="KW-1185">Reference proteome</keyword>
<evidence type="ECO:0000313" key="3">
    <source>
        <dbReference type="EMBL" id="CUA80084.1"/>
    </source>
</evidence>
<accession>A0A0K6GMZ5</accession>
<reference evidence="4" key="1">
    <citation type="submission" date="2015-08" db="EMBL/GenBank/DDBJ databases">
        <authorList>
            <person name="Varghese N."/>
        </authorList>
    </citation>
    <scope>NUCLEOTIDE SEQUENCE [LARGE SCALE GENOMIC DNA]</scope>
    <source>
        <strain evidence="4">DSM 27374</strain>
    </source>
</reference>
<gene>
    <name evidence="3" type="ORF">Ga0061060_10796</name>
</gene>
<sequence length="104" mass="12162">MAGTWKFNIGFALFGCMIAFFSSLLQNSIWTSTIRAFIAFVVFFVFAFIVRWMIGFIQRDESASNVSFVQRNDTEVEQMIEDLSEEEQQKVAEYIRQLLSHEEK</sequence>
<dbReference type="AlphaFoldDB" id="A0A0K6GMZ5"/>
<protein>
    <submittedName>
        <fullName evidence="3">Uncharacterized protein</fullName>
    </submittedName>
</protein>
<name>A0A0K6GMZ5_9BACL</name>
<evidence type="ECO:0000256" key="2">
    <source>
        <dbReference type="SAM" id="Phobius"/>
    </source>
</evidence>
<evidence type="ECO:0000256" key="1">
    <source>
        <dbReference type="SAM" id="Coils"/>
    </source>
</evidence>
<keyword evidence="1" id="KW-0175">Coiled coil</keyword>
<proteinExistence type="predicted"/>
<feature type="coiled-coil region" evidence="1">
    <location>
        <begin position="69"/>
        <end position="104"/>
    </location>
</feature>
<keyword evidence="2" id="KW-1133">Transmembrane helix</keyword>
<keyword evidence="2" id="KW-0812">Transmembrane</keyword>
<keyword evidence="2" id="KW-0472">Membrane</keyword>
<dbReference type="Proteomes" id="UP000182738">
    <property type="component" value="Unassembled WGS sequence"/>
</dbReference>
<dbReference type="RefSeq" id="WP_055441124.1">
    <property type="nucleotide sequence ID" value="NZ_BAABDZ010000010.1"/>
</dbReference>
<dbReference type="STRING" id="1325335.GCA_001418025_01393"/>
<feature type="transmembrane region" description="Helical" evidence="2">
    <location>
        <begin position="37"/>
        <end position="54"/>
    </location>
</feature>
<dbReference type="EMBL" id="CYGZ01000007">
    <property type="protein sequence ID" value="CUA80084.1"/>
    <property type="molecule type" value="Genomic_DNA"/>
</dbReference>
<organism evidence="3 4">
    <name type="scientific">Anoxybacillus suryakundensis</name>
    <dbReference type="NCBI Taxonomy" id="1325335"/>
    <lineage>
        <taxon>Bacteria</taxon>
        <taxon>Bacillati</taxon>
        <taxon>Bacillota</taxon>
        <taxon>Bacilli</taxon>
        <taxon>Bacillales</taxon>
        <taxon>Anoxybacillaceae</taxon>
        <taxon>Anoxybacillus</taxon>
    </lineage>
</organism>
<feature type="transmembrane region" description="Helical" evidence="2">
    <location>
        <begin position="7"/>
        <end position="25"/>
    </location>
</feature>
<dbReference type="OrthoDB" id="2697477at2"/>